<evidence type="ECO:0000313" key="2">
    <source>
        <dbReference type="Proteomes" id="UP000650833"/>
    </source>
</evidence>
<evidence type="ECO:0000313" key="1">
    <source>
        <dbReference type="EMBL" id="KAG2201930.1"/>
    </source>
</evidence>
<name>A0A8H7R1Q3_9FUNG</name>
<dbReference type="AlphaFoldDB" id="A0A8H7R1Q3"/>
<organism evidence="1 2">
    <name type="scientific">Mucor plumbeus</name>
    <dbReference type="NCBI Taxonomy" id="97098"/>
    <lineage>
        <taxon>Eukaryota</taxon>
        <taxon>Fungi</taxon>
        <taxon>Fungi incertae sedis</taxon>
        <taxon>Mucoromycota</taxon>
        <taxon>Mucoromycotina</taxon>
        <taxon>Mucoromycetes</taxon>
        <taxon>Mucorales</taxon>
        <taxon>Mucorineae</taxon>
        <taxon>Mucoraceae</taxon>
        <taxon>Mucor</taxon>
    </lineage>
</organism>
<reference evidence="1" key="1">
    <citation type="submission" date="2020-12" db="EMBL/GenBank/DDBJ databases">
        <title>Metabolic potential, ecology and presence of endohyphal bacteria is reflected in genomic diversity of Mucoromycotina.</title>
        <authorList>
            <person name="Muszewska A."/>
            <person name="Okrasinska A."/>
            <person name="Steczkiewicz K."/>
            <person name="Drgas O."/>
            <person name="Orlowska M."/>
            <person name="Perlinska-Lenart U."/>
            <person name="Aleksandrzak-Piekarczyk T."/>
            <person name="Szatraj K."/>
            <person name="Zielenkiewicz U."/>
            <person name="Pilsyk S."/>
            <person name="Malc E."/>
            <person name="Mieczkowski P."/>
            <person name="Kruszewska J.S."/>
            <person name="Biernat P."/>
            <person name="Pawlowska J."/>
        </authorList>
    </citation>
    <scope>NUCLEOTIDE SEQUENCE</scope>
    <source>
        <strain evidence="1">CBS 226.32</strain>
    </source>
</reference>
<protein>
    <submittedName>
        <fullName evidence="1">Uncharacterized protein</fullName>
    </submittedName>
</protein>
<keyword evidence="2" id="KW-1185">Reference proteome</keyword>
<sequence>MGVNKARILDIHYPDRNITALLVHDNYAADLQKLLKSKRVHFANNFVSWDGSIVKVSKYHQLDQQKRNLNAAELQQQRLQRAVDHIREPIKYAVAYYFYQQKWVSKEYIEKLNVSRYGQPADVFDIEDMYASTDNDTLTTVSEINCEL</sequence>
<dbReference type="OrthoDB" id="2206543at2759"/>
<proteinExistence type="predicted"/>
<gene>
    <name evidence="1" type="ORF">INT46_000520</name>
</gene>
<comment type="caution">
    <text evidence="1">The sequence shown here is derived from an EMBL/GenBank/DDBJ whole genome shotgun (WGS) entry which is preliminary data.</text>
</comment>
<dbReference type="EMBL" id="JAEPRC010000268">
    <property type="protein sequence ID" value="KAG2201930.1"/>
    <property type="molecule type" value="Genomic_DNA"/>
</dbReference>
<accession>A0A8H7R1Q3</accession>
<dbReference type="Proteomes" id="UP000650833">
    <property type="component" value="Unassembled WGS sequence"/>
</dbReference>